<evidence type="ECO:0000256" key="8">
    <source>
        <dbReference type="ARBA" id="ARBA00022989"/>
    </source>
</evidence>
<evidence type="ECO:0000256" key="2">
    <source>
        <dbReference type="ARBA" id="ARBA00004236"/>
    </source>
</evidence>
<evidence type="ECO:0000256" key="3">
    <source>
        <dbReference type="ARBA" id="ARBA00007171"/>
    </source>
</evidence>
<keyword evidence="10" id="KW-0961">Cell wall biogenesis/degradation</keyword>
<sequence length="1111" mass="125537">MEPLKKILNRYNIISFVVVFLMLILTFRLATLTIAQGDEFRYMADNKRLKEVNTTAPRGEIRDRYGRLIAGNKPVFTVQLLKDELNIIDKKAKNLSFLTLIRLLEEDGVDYVDEYPLQLNVFKYKSMDDNINEDSNPNEKVVDLIIDNNLLPEILSTYYINGDYSDHYQFITANRAINALKSKNINVPIVTYIDNDGLHLYFDDSINISNWKKEHEISDNSSPLGMLIELISNDKTIIRKIMDHPLSRLLIFELIENRALEDDITLEEYSISYEDEYLKQKLSLMRDFPDVTLTSTAKDDFVNIFKEVSLKNFLERIIKNEDDSKDKSIIPGKILMDILKEKGVATSVDIEIVDDNNTVIYKYIGGTDTPKGDPLDTLIEQASKSDVLYEFLSSDTIKSLAQEQLLYDGINPKISISEDFEYVAMNNLKNWYSANNIEEGMSVEEGFQKVRGKYGIDKFLSKYEARAILVIYDQLNKQGHLAYQPINIAYDIKESTVAKIEEGLMEYPGINISIEPVRYYPEGTTAAHILGYLGKISQPEEIQKYVEQNKYSPNAIIGKTGVEEYFEDILKGESGVKKVEVDVVGNTTKVIEEKRPVPGNNLYLSIDLKLQEVAEKSLQQTLDKLSTGGIYESQWGNYQFGTHKRKRRPYINATSGAVVAIDVKTGQVLAMASSNPYDPNLFATGISSTDWDSLFPEDESNPLAPRPLLNIATQTAIQPGSTFKMVTGLSALEKGLDPNKKIRDMGKVTIGTKDFNCLIYTSSGGTHGYENLYEALRDSCNYYFYSLAMGKNQKTGESIGVKLEIEDIVEMSKKLGLNDKTGIEINIPREQSGGVPNPQKKIINTKYLLSRSLEKDLHKYLKPGIDMDENRTEEIIDEILGWLELETPLTRNEVIRRLDKMGFDPEKRLPGERSGLADKIKFDYINQAGWNITDTLNVTIGQGQNAYTPIQMANYVATIANGGYRNKLTLVDNIKNYNNTKTLYKHEIDQERIELNNYENLEHIKKGMGMVSSDGSARRVFEKFPIKVATKTGTAERSGINPSTGDTFDDFAWFVGFAPFDEPEIAVAAVIFQGGSGGYAGPMVRDIIAEYLGLNGLKSRETLPYENVLQN</sequence>
<evidence type="ECO:0000256" key="6">
    <source>
        <dbReference type="ARBA" id="ARBA00022960"/>
    </source>
</evidence>
<dbReference type="GO" id="GO:0046677">
    <property type="term" value="P:response to antibiotic"/>
    <property type="evidence" value="ECO:0007669"/>
    <property type="project" value="UniProtKB-KW"/>
</dbReference>
<keyword evidence="5" id="KW-0812">Transmembrane</keyword>
<evidence type="ECO:0000259" key="12">
    <source>
        <dbReference type="Pfam" id="PF03717"/>
    </source>
</evidence>
<reference evidence="13" key="1">
    <citation type="submission" date="2020-08" db="EMBL/GenBank/DDBJ databases">
        <title>Genome public.</title>
        <authorList>
            <person name="Liu C."/>
            <person name="Sun Q."/>
        </authorList>
    </citation>
    <scope>NUCLEOTIDE SEQUENCE</scope>
    <source>
        <strain evidence="13">BX21</strain>
    </source>
</reference>
<keyword evidence="8" id="KW-1133">Transmembrane helix</keyword>
<dbReference type="SUPFAM" id="SSF56519">
    <property type="entry name" value="Penicillin binding protein dimerisation domain"/>
    <property type="match status" value="2"/>
</dbReference>
<evidence type="ECO:0000313" key="13">
    <source>
        <dbReference type="EMBL" id="MBC8588841.1"/>
    </source>
</evidence>
<proteinExistence type="inferred from homology"/>
<keyword evidence="7" id="KW-0573">Peptidoglycan synthesis</keyword>
<keyword evidence="6" id="KW-0133">Cell shape</keyword>
<dbReference type="Pfam" id="PF00905">
    <property type="entry name" value="Transpeptidase"/>
    <property type="match status" value="2"/>
</dbReference>
<dbReference type="RefSeq" id="WP_262430293.1">
    <property type="nucleotide sequence ID" value="NZ_JACRTG010000028.1"/>
</dbReference>
<dbReference type="EMBL" id="JACRTG010000028">
    <property type="protein sequence ID" value="MBC8588841.1"/>
    <property type="molecule type" value="Genomic_DNA"/>
</dbReference>
<keyword evidence="9" id="KW-0472">Membrane</keyword>
<dbReference type="GO" id="GO:0008800">
    <property type="term" value="F:beta-lactamase activity"/>
    <property type="evidence" value="ECO:0007669"/>
    <property type="project" value="UniProtKB-EC"/>
</dbReference>
<dbReference type="PANTHER" id="PTHR30627:SF2">
    <property type="entry name" value="PEPTIDOGLYCAN D,D-TRANSPEPTIDASE MRDA"/>
    <property type="match status" value="1"/>
</dbReference>
<dbReference type="InterPro" id="IPR050515">
    <property type="entry name" value="Beta-lactam/transpept"/>
</dbReference>
<dbReference type="InterPro" id="IPR001460">
    <property type="entry name" value="PCN-bd_Tpept"/>
</dbReference>
<keyword evidence="4" id="KW-1003">Cell membrane</keyword>
<comment type="similarity">
    <text evidence="3">Belongs to the transpeptidase family.</text>
</comment>
<comment type="caution">
    <text evidence="13">The sequence shown here is derived from an EMBL/GenBank/DDBJ whole genome shotgun (WGS) entry which is preliminary data.</text>
</comment>
<dbReference type="AlphaFoldDB" id="A0A926IKT4"/>
<evidence type="ECO:0000256" key="7">
    <source>
        <dbReference type="ARBA" id="ARBA00022984"/>
    </source>
</evidence>
<gene>
    <name evidence="13" type="ORF">H8707_11495</name>
</gene>
<feature type="domain" description="Penicillin-binding protein dimerisation" evidence="12">
    <location>
        <begin position="54"/>
        <end position="590"/>
    </location>
</feature>
<feature type="domain" description="Penicillin-binding protein transpeptidase" evidence="11">
    <location>
        <begin position="656"/>
        <end position="840"/>
    </location>
</feature>
<dbReference type="Gene3D" id="3.40.710.10">
    <property type="entry name" value="DD-peptidase/beta-lactamase superfamily"/>
    <property type="match status" value="2"/>
</dbReference>
<evidence type="ECO:0000256" key="10">
    <source>
        <dbReference type="ARBA" id="ARBA00023316"/>
    </source>
</evidence>
<protein>
    <submittedName>
        <fullName evidence="13">Penicillin-binding protein</fullName>
    </submittedName>
</protein>
<dbReference type="InterPro" id="IPR036138">
    <property type="entry name" value="PBP_dimer_sf"/>
</dbReference>
<evidence type="ECO:0000256" key="9">
    <source>
        <dbReference type="ARBA" id="ARBA00023136"/>
    </source>
</evidence>
<dbReference type="GO" id="GO:0008658">
    <property type="term" value="F:penicillin binding"/>
    <property type="evidence" value="ECO:0007669"/>
    <property type="project" value="InterPro"/>
</dbReference>
<keyword evidence="14" id="KW-1185">Reference proteome</keyword>
<evidence type="ECO:0000313" key="14">
    <source>
        <dbReference type="Proteomes" id="UP000601171"/>
    </source>
</evidence>
<feature type="domain" description="Penicillin-binding protein transpeptidase" evidence="11">
    <location>
        <begin position="906"/>
        <end position="1088"/>
    </location>
</feature>
<evidence type="ECO:0000256" key="4">
    <source>
        <dbReference type="ARBA" id="ARBA00022475"/>
    </source>
</evidence>
<evidence type="ECO:0000256" key="5">
    <source>
        <dbReference type="ARBA" id="ARBA00022692"/>
    </source>
</evidence>
<dbReference type="Proteomes" id="UP000601171">
    <property type="component" value="Unassembled WGS sequence"/>
</dbReference>
<dbReference type="GO" id="GO:0005886">
    <property type="term" value="C:plasma membrane"/>
    <property type="evidence" value="ECO:0007669"/>
    <property type="project" value="TreeGrafter"/>
</dbReference>
<dbReference type="Pfam" id="PF03717">
    <property type="entry name" value="PBP_dimer"/>
    <property type="match status" value="1"/>
</dbReference>
<dbReference type="InterPro" id="IPR012338">
    <property type="entry name" value="Beta-lactam/transpept-like"/>
</dbReference>
<dbReference type="GO" id="GO:0071555">
    <property type="term" value="P:cell wall organization"/>
    <property type="evidence" value="ECO:0007669"/>
    <property type="project" value="TreeGrafter"/>
</dbReference>
<organism evidence="13 14">
    <name type="scientific">Paratissierella segnis</name>
    <dbReference type="NCBI Taxonomy" id="2763679"/>
    <lineage>
        <taxon>Bacteria</taxon>
        <taxon>Bacillati</taxon>
        <taxon>Bacillota</taxon>
        <taxon>Tissierellia</taxon>
        <taxon>Tissierellales</taxon>
        <taxon>Tissierellaceae</taxon>
        <taxon>Paratissierella</taxon>
    </lineage>
</organism>
<evidence type="ECO:0000259" key="11">
    <source>
        <dbReference type="Pfam" id="PF00905"/>
    </source>
</evidence>
<dbReference type="InterPro" id="IPR005311">
    <property type="entry name" value="PBP_dimer"/>
</dbReference>
<accession>A0A926IKT4</accession>
<dbReference type="PANTHER" id="PTHR30627">
    <property type="entry name" value="PEPTIDOGLYCAN D,D-TRANSPEPTIDASE"/>
    <property type="match status" value="1"/>
</dbReference>
<dbReference type="Gene3D" id="3.90.1310.10">
    <property type="entry name" value="Penicillin-binding protein 2a (Domain 2)"/>
    <property type="match status" value="2"/>
</dbReference>
<dbReference type="SUPFAM" id="SSF56601">
    <property type="entry name" value="beta-lactamase/transpeptidase-like"/>
    <property type="match status" value="1"/>
</dbReference>
<comment type="subcellular location">
    <subcellularLocation>
        <location evidence="2">Cell membrane</location>
    </subcellularLocation>
    <subcellularLocation>
        <location evidence="1">Membrane</location>
        <topology evidence="1">Single-pass membrane protein</topology>
    </subcellularLocation>
</comment>
<evidence type="ECO:0000256" key="1">
    <source>
        <dbReference type="ARBA" id="ARBA00004167"/>
    </source>
</evidence>
<name>A0A926IKT4_9FIRM</name>